<feature type="domain" description="Glutaredoxin" evidence="8">
    <location>
        <begin position="14"/>
        <end position="77"/>
    </location>
</feature>
<protein>
    <recommendedName>
        <fullName evidence="3">Glutaredoxin-1</fullName>
    </recommendedName>
</protein>
<keyword evidence="6" id="KW-1015">Disulfide bond</keyword>
<comment type="function">
    <text evidence="1">Has a glutathione-disulfide oxidoreductase activity in the presence of NADPH and glutathione reductase. Reduces low molecular weight disulfides and proteins.</text>
</comment>
<evidence type="ECO:0000259" key="8">
    <source>
        <dbReference type="Pfam" id="PF00462"/>
    </source>
</evidence>
<evidence type="ECO:0000256" key="6">
    <source>
        <dbReference type="ARBA" id="ARBA00023157"/>
    </source>
</evidence>
<dbReference type="Gene3D" id="3.40.30.10">
    <property type="entry name" value="Glutaredoxin"/>
    <property type="match status" value="1"/>
</dbReference>
<dbReference type="CDD" id="cd03419">
    <property type="entry name" value="GRX_GRXh_1_2_like"/>
    <property type="match status" value="1"/>
</dbReference>
<dbReference type="InterPro" id="IPR036249">
    <property type="entry name" value="Thioredoxin-like_sf"/>
</dbReference>
<dbReference type="OrthoDB" id="418495at2759"/>
<dbReference type="SUPFAM" id="SSF52833">
    <property type="entry name" value="Thioredoxin-like"/>
    <property type="match status" value="1"/>
</dbReference>
<name>A0A9P1N0V4_9PELO</name>
<evidence type="ECO:0000256" key="7">
    <source>
        <dbReference type="ARBA" id="ARBA00023284"/>
    </source>
</evidence>
<evidence type="ECO:0000256" key="2">
    <source>
        <dbReference type="ARBA" id="ARBA00007787"/>
    </source>
</evidence>
<dbReference type="EMBL" id="CANHGI010000004">
    <property type="protein sequence ID" value="CAI5446842.1"/>
    <property type="molecule type" value="Genomic_DNA"/>
</dbReference>
<evidence type="ECO:0000313" key="10">
    <source>
        <dbReference type="Proteomes" id="UP001152747"/>
    </source>
</evidence>
<dbReference type="InterPro" id="IPR011767">
    <property type="entry name" value="GLR_AS"/>
</dbReference>
<dbReference type="InterPro" id="IPR002109">
    <property type="entry name" value="Glutaredoxin"/>
</dbReference>
<dbReference type="Pfam" id="PF00462">
    <property type="entry name" value="Glutaredoxin"/>
    <property type="match status" value="1"/>
</dbReference>
<sequence>MAEFVDALISRQKIVIFSKTYCPHCKQAQQIIEEYPINPESLEIVQIDLRKDCQEIQTYLEFLTGARSVPRVFIGSESLGGCDDTIEAEKNGRLAELLQKFGFI</sequence>
<dbReference type="InterPro" id="IPR047185">
    <property type="entry name" value="GLRX1"/>
</dbReference>
<evidence type="ECO:0000256" key="1">
    <source>
        <dbReference type="ARBA" id="ARBA00002549"/>
    </source>
</evidence>
<accession>A0A9P1N0V4</accession>
<evidence type="ECO:0000256" key="3">
    <source>
        <dbReference type="ARBA" id="ARBA00013662"/>
    </source>
</evidence>
<dbReference type="Proteomes" id="UP001152747">
    <property type="component" value="Unassembled WGS sequence"/>
</dbReference>
<evidence type="ECO:0000256" key="4">
    <source>
        <dbReference type="ARBA" id="ARBA00022448"/>
    </source>
</evidence>
<proteinExistence type="inferred from homology"/>
<dbReference type="NCBIfam" id="TIGR02180">
    <property type="entry name" value="GRX_euk"/>
    <property type="match status" value="1"/>
</dbReference>
<keyword evidence="5" id="KW-0249">Electron transport</keyword>
<dbReference type="InterPro" id="IPR011899">
    <property type="entry name" value="Glutaredoxin_euk/vir"/>
</dbReference>
<evidence type="ECO:0000313" key="9">
    <source>
        <dbReference type="EMBL" id="CAI5446842.1"/>
    </source>
</evidence>
<comment type="caution">
    <text evidence="9">The sequence shown here is derived from an EMBL/GenBank/DDBJ whole genome shotgun (WGS) entry which is preliminary data.</text>
</comment>
<dbReference type="PRINTS" id="PR00160">
    <property type="entry name" value="GLUTAREDOXIN"/>
</dbReference>
<dbReference type="PANTHER" id="PTHR46185:SF1">
    <property type="entry name" value="GLUTAREDOXIN-1"/>
    <property type="match status" value="1"/>
</dbReference>
<dbReference type="PROSITE" id="PS51354">
    <property type="entry name" value="GLUTAREDOXIN_2"/>
    <property type="match status" value="1"/>
</dbReference>
<comment type="similarity">
    <text evidence="2">Belongs to the glutaredoxin family.</text>
</comment>
<dbReference type="InterPro" id="IPR014025">
    <property type="entry name" value="Glutaredoxin_subgr"/>
</dbReference>
<keyword evidence="4" id="KW-0813">Transport</keyword>
<gene>
    <name evidence="9" type="ORF">CAMP_LOCUS9479</name>
</gene>
<dbReference type="PROSITE" id="PS00195">
    <property type="entry name" value="GLUTAREDOXIN_1"/>
    <property type="match status" value="1"/>
</dbReference>
<keyword evidence="10" id="KW-1185">Reference proteome</keyword>
<reference evidence="9" key="1">
    <citation type="submission" date="2022-11" db="EMBL/GenBank/DDBJ databases">
        <authorList>
            <person name="Kikuchi T."/>
        </authorList>
    </citation>
    <scope>NUCLEOTIDE SEQUENCE</scope>
    <source>
        <strain evidence="9">PS1010</strain>
    </source>
</reference>
<dbReference type="PANTHER" id="PTHR46185">
    <property type="entry name" value="GLUTAREDOXIN-1"/>
    <property type="match status" value="1"/>
</dbReference>
<evidence type="ECO:0000256" key="5">
    <source>
        <dbReference type="ARBA" id="ARBA00022982"/>
    </source>
</evidence>
<dbReference type="GO" id="GO:0005739">
    <property type="term" value="C:mitochondrion"/>
    <property type="evidence" value="ECO:0007669"/>
    <property type="project" value="TreeGrafter"/>
</dbReference>
<dbReference type="AlphaFoldDB" id="A0A9P1N0V4"/>
<organism evidence="9 10">
    <name type="scientific">Caenorhabditis angaria</name>
    <dbReference type="NCBI Taxonomy" id="860376"/>
    <lineage>
        <taxon>Eukaryota</taxon>
        <taxon>Metazoa</taxon>
        <taxon>Ecdysozoa</taxon>
        <taxon>Nematoda</taxon>
        <taxon>Chromadorea</taxon>
        <taxon>Rhabditida</taxon>
        <taxon>Rhabditina</taxon>
        <taxon>Rhabditomorpha</taxon>
        <taxon>Rhabditoidea</taxon>
        <taxon>Rhabditidae</taxon>
        <taxon>Peloderinae</taxon>
        <taxon>Caenorhabditis</taxon>
    </lineage>
</organism>
<dbReference type="GO" id="GO:0015038">
    <property type="term" value="F:glutathione disulfide oxidoreductase activity"/>
    <property type="evidence" value="ECO:0007669"/>
    <property type="project" value="TreeGrafter"/>
</dbReference>
<keyword evidence="7" id="KW-0676">Redox-active center</keyword>